<dbReference type="EMBL" id="CP101751">
    <property type="protein sequence ID" value="UUC46720.1"/>
    <property type="molecule type" value="Genomic_DNA"/>
</dbReference>
<organism evidence="1 2">
    <name type="scientific">Flavobacterium cerinum</name>
    <dbReference type="NCBI Taxonomy" id="2502784"/>
    <lineage>
        <taxon>Bacteria</taxon>
        <taxon>Pseudomonadati</taxon>
        <taxon>Bacteroidota</taxon>
        <taxon>Flavobacteriia</taxon>
        <taxon>Flavobacteriales</taxon>
        <taxon>Flavobacteriaceae</taxon>
        <taxon>Flavobacterium</taxon>
    </lineage>
</organism>
<protein>
    <recommendedName>
        <fullName evidence="3">TldD/PmbA family protein</fullName>
    </recommendedName>
</protein>
<reference evidence="1" key="1">
    <citation type="submission" date="2022-07" db="EMBL/GenBank/DDBJ databases">
        <title>Isolation, identification, and degradation of a PFOSA degrading strain from sewage treatment plant.</title>
        <authorList>
            <person name="Zhang L."/>
            <person name="Huo Y."/>
        </authorList>
    </citation>
    <scope>NUCLEOTIDE SEQUENCE</scope>
    <source>
        <strain evidence="1">C1</strain>
    </source>
</reference>
<evidence type="ECO:0000313" key="2">
    <source>
        <dbReference type="Proteomes" id="UP001059844"/>
    </source>
</evidence>
<accession>A0ABY5IV94</accession>
<proteinExistence type="predicted"/>
<evidence type="ECO:0000313" key="1">
    <source>
        <dbReference type="EMBL" id="UUC46720.1"/>
    </source>
</evidence>
<name>A0ABY5IV94_9FLAO</name>
<sequence>MSQKKIFRKDNLQTKSLVKASKEVAINAVRQSKALDLTITYIENDAIYEEHPDGTVTLKKRVEKKETPILLTKGMIFHAK</sequence>
<gene>
    <name evidence="1" type="ORF">NOX80_05850</name>
</gene>
<dbReference type="Proteomes" id="UP001059844">
    <property type="component" value="Chromosome"/>
</dbReference>
<dbReference type="RefSeq" id="WP_256552377.1">
    <property type="nucleotide sequence ID" value="NZ_CP101751.1"/>
</dbReference>
<keyword evidence="2" id="KW-1185">Reference proteome</keyword>
<evidence type="ECO:0008006" key="3">
    <source>
        <dbReference type="Google" id="ProtNLM"/>
    </source>
</evidence>